<dbReference type="EMBL" id="RAWX01000002">
    <property type="protein sequence ID" value="RKJ90098.1"/>
    <property type="molecule type" value="Genomic_DNA"/>
</dbReference>
<evidence type="ECO:0000313" key="1">
    <source>
        <dbReference type="EMBL" id="RKJ84405.1"/>
    </source>
</evidence>
<dbReference type="EMBL" id="RAWX01000001">
    <property type="protein sequence ID" value="RKJ92191.1"/>
    <property type="molecule type" value="Genomic_DNA"/>
</dbReference>
<organism evidence="1 5">
    <name type="scientific">Aeromonas veronii</name>
    <dbReference type="NCBI Taxonomy" id="654"/>
    <lineage>
        <taxon>Bacteria</taxon>
        <taxon>Pseudomonadati</taxon>
        <taxon>Pseudomonadota</taxon>
        <taxon>Gammaproteobacteria</taxon>
        <taxon>Aeromonadales</taxon>
        <taxon>Aeromonadaceae</taxon>
        <taxon>Aeromonas</taxon>
    </lineage>
</organism>
<dbReference type="Proteomes" id="UP000281725">
    <property type="component" value="Unassembled WGS sequence"/>
</dbReference>
<dbReference type="EMBL" id="RAWX01000007">
    <property type="protein sequence ID" value="RKJ84405.1"/>
    <property type="molecule type" value="Genomic_DNA"/>
</dbReference>
<sequence>MNLFTATFTDLSGTQRRDAVCTISFVYRGEWENKANQSAPEAGGTTVTYQVRFWNSEQDRVAGVDSQDYQISTGNTLTLAGPTDGPFEVLTERCQAHFLAQVVTRGNDSAATV</sequence>
<dbReference type="AlphaFoldDB" id="A0A3A9I012"/>
<evidence type="ECO:0000313" key="4">
    <source>
        <dbReference type="EMBL" id="RKJ92191.1"/>
    </source>
</evidence>
<dbReference type="RefSeq" id="WP_120414600.1">
    <property type="nucleotide sequence ID" value="NZ_RAWX01000001.1"/>
</dbReference>
<evidence type="ECO:0000313" key="3">
    <source>
        <dbReference type="EMBL" id="RKJ90098.1"/>
    </source>
</evidence>
<proteinExistence type="predicted"/>
<evidence type="ECO:0000313" key="5">
    <source>
        <dbReference type="Proteomes" id="UP000281725"/>
    </source>
</evidence>
<reference evidence="1 5" key="1">
    <citation type="submission" date="2018-09" db="EMBL/GenBank/DDBJ databases">
        <title>Genome sequencing of Aeromonas veronii MS-17-88.</title>
        <authorList>
            <person name="Tekedar H.C."/>
            <person name="Arick M.A."/>
            <person name="Hsu C.-Y."/>
            <person name="Thrash A."/>
            <person name="Karsi A."/>
            <person name="Lawrence M.L."/>
            <person name="Abdelhamed H."/>
        </authorList>
    </citation>
    <scope>NUCLEOTIDE SEQUENCE [LARGE SCALE GENOMIC DNA]</scope>
    <source>
        <strain evidence="1 5">MS 17-88</strain>
    </source>
</reference>
<gene>
    <name evidence="4" type="ORF">D6R50_06490</name>
    <name evidence="2" type="ORF">D6R50_12165</name>
    <name evidence="3" type="ORF">D6R50_12930</name>
    <name evidence="1" type="ORF">D6R50_22375</name>
</gene>
<name>A0A3A9I012_AERVE</name>
<dbReference type="EMBL" id="RAWX01000002">
    <property type="protein sequence ID" value="RKJ89962.1"/>
    <property type="molecule type" value="Genomic_DNA"/>
</dbReference>
<comment type="caution">
    <text evidence="1">The sequence shown here is derived from an EMBL/GenBank/DDBJ whole genome shotgun (WGS) entry which is preliminary data.</text>
</comment>
<protein>
    <submittedName>
        <fullName evidence="1">Uncharacterized protein</fullName>
    </submittedName>
</protein>
<accession>A0A3A9I012</accession>
<evidence type="ECO:0000313" key="2">
    <source>
        <dbReference type="EMBL" id="RKJ89962.1"/>
    </source>
</evidence>